<evidence type="ECO:0000313" key="1">
    <source>
        <dbReference type="EMBL" id="WAJ28693.1"/>
    </source>
</evidence>
<dbReference type="Proteomes" id="UP001163223">
    <property type="component" value="Chromosome"/>
</dbReference>
<evidence type="ECO:0000313" key="2">
    <source>
        <dbReference type="Proteomes" id="UP001163223"/>
    </source>
</evidence>
<sequence>MRLAPTLLALLLAAGPVAAAEGDFVRLRGTIASLAGGVLSVSTREGDLAEVRLLPSFIIAGVEPVPGRRIAVGDYVGIGSLPEPAGPDRALEVLVFPDSMEGTGEGSFPWDLVPGSIMTNARVSKVTEAPDGRLVTLSFAGETKTVRVPSDVPVVTFVASDLPDLAPGRRVFVPAMEDADGGLESDFVAVETGGTPPPM</sequence>
<keyword evidence="2" id="KW-1185">Reference proteome</keyword>
<protein>
    <submittedName>
        <fullName evidence="1">Uncharacterized protein</fullName>
    </submittedName>
</protein>
<dbReference type="EMBL" id="CP113520">
    <property type="protein sequence ID" value="WAJ28693.1"/>
    <property type="molecule type" value="Genomic_DNA"/>
</dbReference>
<organism evidence="1 2">
    <name type="scientific">Antarcticirhabdus aurantiaca</name>
    <dbReference type="NCBI Taxonomy" id="2606717"/>
    <lineage>
        <taxon>Bacteria</taxon>
        <taxon>Pseudomonadati</taxon>
        <taxon>Pseudomonadota</taxon>
        <taxon>Alphaproteobacteria</taxon>
        <taxon>Hyphomicrobiales</taxon>
        <taxon>Aurantimonadaceae</taxon>
        <taxon>Antarcticirhabdus</taxon>
    </lineage>
</organism>
<reference evidence="1" key="1">
    <citation type="submission" date="2022-11" db="EMBL/GenBank/DDBJ databases">
        <title>beta-Carotene-producing bacterium, Jeongeuplla avenae sp. nov., alleviates the salt stress of Arabidopsis seedlings.</title>
        <authorList>
            <person name="Jiang L."/>
            <person name="Lee J."/>
        </authorList>
    </citation>
    <scope>NUCLEOTIDE SEQUENCE</scope>
    <source>
        <strain evidence="1">DY_R2A_6</strain>
    </source>
</reference>
<proteinExistence type="predicted"/>
<gene>
    <name evidence="1" type="ORF">OXU80_00100</name>
</gene>
<accession>A0ACD4NPI1</accession>
<name>A0ACD4NPI1_9HYPH</name>